<evidence type="ECO:0000313" key="2">
    <source>
        <dbReference type="Proteomes" id="UP000239522"/>
    </source>
</evidence>
<dbReference type="Proteomes" id="UP000239522">
    <property type="component" value="Unassembled WGS sequence"/>
</dbReference>
<accession>A0A2S7L292</accession>
<organism evidence="1 2">
    <name type="scientific">Polaribacter filamentus</name>
    <dbReference type="NCBI Taxonomy" id="53483"/>
    <lineage>
        <taxon>Bacteria</taxon>
        <taxon>Pseudomonadati</taxon>
        <taxon>Bacteroidota</taxon>
        <taxon>Flavobacteriia</taxon>
        <taxon>Flavobacteriales</taxon>
        <taxon>Flavobacteriaceae</taxon>
    </lineage>
</organism>
<dbReference type="OrthoDB" id="706456at2"/>
<evidence type="ECO:0000313" key="1">
    <source>
        <dbReference type="EMBL" id="PQB08956.1"/>
    </source>
</evidence>
<dbReference type="AlphaFoldDB" id="A0A2S7L292"/>
<comment type="caution">
    <text evidence="1">The sequence shown here is derived from an EMBL/GenBank/DDBJ whole genome shotgun (WGS) entry which is preliminary data.</text>
</comment>
<sequence>MNDLNSNYERILEVLRKTSKEQLLTYQRRKPKMSDLELNSLNLTAEFVIRRNYSKYFDGFKTRVFSKITSLTTIKYINKFIFNH</sequence>
<proteinExistence type="predicted"/>
<name>A0A2S7L292_9FLAO</name>
<keyword evidence="2" id="KW-1185">Reference proteome</keyword>
<reference evidence="1 2" key="1">
    <citation type="submission" date="2016-11" db="EMBL/GenBank/DDBJ databases">
        <title>Trade-off between light-utilization and light-protection in marine flavobacteria.</title>
        <authorList>
            <person name="Kumagai Y."/>
        </authorList>
    </citation>
    <scope>NUCLEOTIDE SEQUENCE [LARGE SCALE GENOMIC DNA]</scope>
    <source>
        <strain evidence="1 2">ATCC 700397</strain>
    </source>
</reference>
<protein>
    <submittedName>
        <fullName evidence="1">Uncharacterized protein</fullName>
    </submittedName>
</protein>
<dbReference type="EMBL" id="MQUA01000004">
    <property type="protein sequence ID" value="PQB08956.1"/>
    <property type="molecule type" value="Genomic_DNA"/>
</dbReference>
<gene>
    <name evidence="1" type="ORF">BST83_00980</name>
</gene>